<dbReference type="Proteomes" id="UP000327013">
    <property type="component" value="Chromosome 1"/>
</dbReference>
<dbReference type="AlphaFoldDB" id="A0A5N6QD19"/>
<name>A0A5N6QD19_9ROSI</name>
<proteinExistence type="predicted"/>
<reference evidence="1 2" key="1">
    <citation type="submission" date="2019-06" db="EMBL/GenBank/DDBJ databases">
        <title>A chromosomal-level reference genome of Carpinus fangiana (Coryloideae, Betulaceae).</title>
        <authorList>
            <person name="Yang X."/>
            <person name="Wang Z."/>
            <person name="Zhang L."/>
            <person name="Hao G."/>
            <person name="Liu J."/>
            <person name="Yang Y."/>
        </authorList>
    </citation>
    <scope>NUCLEOTIDE SEQUENCE [LARGE SCALE GENOMIC DNA]</scope>
    <source>
        <strain evidence="1">Cfa_2016G</strain>
        <tissue evidence="1">Leaf</tissue>
    </source>
</reference>
<organism evidence="1 2">
    <name type="scientific">Carpinus fangiana</name>
    <dbReference type="NCBI Taxonomy" id="176857"/>
    <lineage>
        <taxon>Eukaryota</taxon>
        <taxon>Viridiplantae</taxon>
        <taxon>Streptophyta</taxon>
        <taxon>Embryophyta</taxon>
        <taxon>Tracheophyta</taxon>
        <taxon>Spermatophyta</taxon>
        <taxon>Magnoliopsida</taxon>
        <taxon>eudicotyledons</taxon>
        <taxon>Gunneridae</taxon>
        <taxon>Pentapetalae</taxon>
        <taxon>rosids</taxon>
        <taxon>fabids</taxon>
        <taxon>Fagales</taxon>
        <taxon>Betulaceae</taxon>
        <taxon>Carpinus</taxon>
    </lineage>
</organism>
<dbReference type="EMBL" id="CM017321">
    <property type="protein sequence ID" value="KAE7997085.1"/>
    <property type="molecule type" value="Genomic_DNA"/>
</dbReference>
<evidence type="ECO:0000313" key="1">
    <source>
        <dbReference type="EMBL" id="KAE7997085.1"/>
    </source>
</evidence>
<sequence>MQRRGEVIVGVRGGGDGLRSSCSQGFDGVFHGMFSLEYKNPCCHAPDARAAHALPTHELPSSTHSAQTS</sequence>
<evidence type="ECO:0000313" key="2">
    <source>
        <dbReference type="Proteomes" id="UP000327013"/>
    </source>
</evidence>
<keyword evidence="2" id="KW-1185">Reference proteome</keyword>
<accession>A0A5N6QD19</accession>
<protein>
    <submittedName>
        <fullName evidence="1">Uncharacterized protein</fullName>
    </submittedName>
</protein>
<gene>
    <name evidence="1" type="ORF">FH972_001752</name>
</gene>